<comment type="caution">
    <text evidence="1">The sequence shown here is derived from an EMBL/GenBank/DDBJ whole genome shotgun (WGS) entry which is preliminary data.</text>
</comment>
<dbReference type="AlphaFoldDB" id="A0A178IE48"/>
<dbReference type="RefSeq" id="WP_068772816.1">
    <property type="nucleotide sequence ID" value="NZ_CP109796.1"/>
</dbReference>
<proteinExistence type="predicted"/>
<dbReference type="STRING" id="1184151.AW736_23925"/>
<dbReference type="EMBL" id="LRRQ01000175">
    <property type="protein sequence ID" value="OAM87306.1"/>
    <property type="molecule type" value="Genomic_DNA"/>
</dbReference>
<organism evidence="1 2">
    <name type="scientific">Termitidicoccus mucosus</name>
    <dbReference type="NCBI Taxonomy" id="1184151"/>
    <lineage>
        <taxon>Bacteria</taxon>
        <taxon>Pseudomonadati</taxon>
        <taxon>Verrucomicrobiota</taxon>
        <taxon>Opitutia</taxon>
        <taxon>Opitutales</taxon>
        <taxon>Opitutaceae</taxon>
        <taxon>Termitidicoccus</taxon>
    </lineage>
</organism>
<evidence type="ECO:0000313" key="2">
    <source>
        <dbReference type="Proteomes" id="UP000078486"/>
    </source>
</evidence>
<accession>A0A178IE48</accession>
<keyword evidence="2" id="KW-1185">Reference proteome</keyword>
<evidence type="ECO:0000313" key="1">
    <source>
        <dbReference type="EMBL" id="OAM87306.1"/>
    </source>
</evidence>
<protein>
    <submittedName>
        <fullName evidence="1">Uncharacterized protein</fullName>
    </submittedName>
</protein>
<sequence>MASPSRTIELFVPASWRDPVAAVLRAEVPPRVAEHLQQLPGEDMFHDTMEYLTEAYSATGDSLSEDRLHDLRESIIAAFSFFRSYHGCRPLSLGPYLRDGLLPLTRERLAAIAFDLFEGTVSRAEIDELARRAKLSTREGHVYFTADKGELIQSCGHYLIYGPESLCCLWRDQNDRPTPRFLESQARHRERGFPTVFTCDVPLHLVTDSYRRELADTLITQFFQLVSRQPVAPREWSRNWGYSIRQPLAPEFLRAHEHPATIPDPLRYGTFRNRHTSCDWCKPRATEASA</sequence>
<name>A0A178IE48_9BACT</name>
<gene>
    <name evidence="1" type="ORF">AW736_23925</name>
</gene>
<dbReference type="Proteomes" id="UP000078486">
    <property type="component" value="Unassembled WGS sequence"/>
</dbReference>
<reference evidence="1 2" key="1">
    <citation type="submission" date="2016-01" db="EMBL/GenBank/DDBJ databases">
        <title>High potential of lignocellulose degradation of a new Verrucomicrobia species.</title>
        <authorList>
            <person name="Wang Y."/>
            <person name="Shi Y."/>
            <person name="Qiu Z."/>
            <person name="Liu S."/>
            <person name="Yang H."/>
        </authorList>
    </citation>
    <scope>NUCLEOTIDE SEQUENCE [LARGE SCALE GENOMIC DNA]</scope>
    <source>
        <strain evidence="1 2">TSB47</strain>
    </source>
</reference>